<keyword evidence="9 14" id="KW-0012">Acyltransferase</keyword>
<evidence type="ECO:0000256" key="12">
    <source>
        <dbReference type="ARBA" id="ARBA00052467"/>
    </source>
</evidence>
<keyword evidence="5 14" id="KW-0808">Transferase</keyword>
<feature type="domain" description="Beta-ketoacyl-[acyl-carrier-protein] synthase III C-terminal" evidence="15">
    <location>
        <begin position="234"/>
        <end position="323"/>
    </location>
</feature>
<dbReference type="GO" id="GO:0006633">
    <property type="term" value="P:fatty acid biosynthetic process"/>
    <property type="evidence" value="ECO:0007669"/>
    <property type="project" value="UniProtKB-UniRule"/>
</dbReference>
<dbReference type="NCBIfam" id="TIGR00747">
    <property type="entry name" value="fabH"/>
    <property type="match status" value="1"/>
</dbReference>
<comment type="similarity">
    <text evidence="2 14">Belongs to the thiolase-like superfamily. FabH family.</text>
</comment>
<evidence type="ECO:0000256" key="2">
    <source>
        <dbReference type="ARBA" id="ARBA00008642"/>
    </source>
</evidence>
<dbReference type="PANTHER" id="PTHR34069">
    <property type="entry name" value="3-OXOACYL-[ACYL-CARRIER-PROTEIN] SYNTHASE 3"/>
    <property type="match status" value="1"/>
</dbReference>
<dbReference type="PANTHER" id="PTHR34069:SF2">
    <property type="entry name" value="BETA-KETOACYL-[ACYL-CARRIER-PROTEIN] SYNTHASE III"/>
    <property type="match status" value="1"/>
</dbReference>
<comment type="subunit">
    <text evidence="14">Homodimer.</text>
</comment>
<dbReference type="Proteomes" id="UP001055437">
    <property type="component" value="Chromosome"/>
</dbReference>
<feature type="region of interest" description="ACP-binding" evidence="14">
    <location>
        <begin position="251"/>
        <end position="255"/>
    </location>
</feature>
<dbReference type="InterPro" id="IPR013747">
    <property type="entry name" value="ACP_syn_III_C"/>
</dbReference>
<comment type="subcellular location">
    <subcellularLocation>
        <location evidence="14">Cytoplasm</location>
    </subcellularLocation>
</comment>
<protein>
    <recommendedName>
        <fullName evidence="14">Beta-ketoacyl-[acyl-carrier-protein] synthase III</fullName>
        <shortName evidence="14">Beta-ketoacyl-ACP synthase III</shortName>
        <shortName evidence="14">KAS III</shortName>
        <ecNumber evidence="14">2.3.1.180</ecNumber>
    </recommendedName>
    <alternativeName>
        <fullName evidence="14">3-oxoacyl-[acyl-carrier-protein] synthase 3</fullName>
    </alternativeName>
    <alternativeName>
        <fullName evidence="14">3-oxoacyl-[acyl-carrier-protein] synthase III</fullName>
    </alternativeName>
</protein>
<evidence type="ECO:0000256" key="13">
    <source>
        <dbReference type="ARBA" id="ARBA00052985"/>
    </source>
</evidence>
<evidence type="ECO:0000313" key="20">
    <source>
        <dbReference type="Proteomes" id="UP001055437"/>
    </source>
</evidence>
<comment type="pathway">
    <text evidence="1 14">Lipid metabolism; fatty acid biosynthesis.</text>
</comment>
<comment type="catalytic activity">
    <reaction evidence="11">
        <text>(2S)-2-methylbutanoyl-CoA + malonyl-[ACP] + H(+) = (4S)-4-methyl-3-oxohexanoyl-[ACP] + CO2 + CoA</text>
        <dbReference type="Rhea" id="RHEA:42276"/>
        <dbReference type="Rhea" id="RHEA-COMP:9623"/>
        <dbReference type="Rhea" id="RHEA-COMP:17148"/>
        <dbReference type="ChEBI" id="CHEBI:15378"/>
        <dbReference type="ChEBI" id="CHEBI:16526"/>
        <dbReference type="ChEBI" id="CHEBI:57287"/>
        <dbReference type="ChEBI" id="CHEBI:78449"/>
        <dbReference type="ChEBI" id="CHEBI:88166"/>
        <dbReference type="ChEBI" id="CHEBI:167462"/>
        <dbReference type="EC" id="2.3.1.300"/>
    </reaction>
    <physiologicalReaction direction="left-to-right" evidence="11">
        <dbReference type="Rhea" id="RHEA:42277"/>
    </physiologicalReaction>
</comment>
<keyword evidence="8 14" id="KW-0275">Fatty acid biosynthesis</keyword>
<evidence type="ECO:0000313" key="18">
    <source>
        <dbReference type="EMBL" id="USR99754.1"/>
    </source>
</evidence>
<evidence type="ECO:0000256" key="9">
    <source>
        <dbReference type="ARBA" id="ARBA00023315"/>
    </source>
</evidence>
<evidence type="ECO:0000256" key="3">
    <source>
        <dbReference type="ARBA" id="ARBA00022490"/>
    </source>
</evidence>
<comment type="function">
    <text evidence="14">Catalyzes the condensation reaction of fatty acid synthesis by the addition to an acyl acceptor of two carbons from malonyl-ACP. Catalyzes the first condensation reaction which initiates fatty acid synthesis and may therefore play a role in governing the total rate of fatty acid production. Possesses both acetoacetyl-ACP synthase and acetyl transacylase activities. Its substrate specificity determines the biosynthesis of branched-chain and/or straight-chain of fatty acids.</text>
</comment>
<organism evidence="17 19">
    <name type="scientific">Clostridium septicum</name>
    <dbReference type="NCBI Taxonomy" id="1504"/>
    <lineage>
        <taxon>Bacteria</taxon>
        <taxon>Bacillati</taxon>
        <taxon>Bacillota</taxon>
        <taxon>Clostridia</taxon>
        <taxon>Eubacteriales</taxon>
        <taxon>Clostridiaceae</taxon>
        <taxon>Clostridium</taxon>
    </lineage>
</organism>
<dbReference type="InterPro" id="IPR004655">
    <property type="entry name" value="FabH"/>
</dbReference>
<dbReference type="GO" id="GO:0004315">
    <property type="term" value="F:3-oxoacyl-[acyl-carrier-protein] synthase activity"/>
    <property type="evidence" value="ECO:0007669"/>
    <property type="project" value="InterPro"/>
</dbReference>
<keyword evidence="20" id="KW-1185">Reference proteome</keyword>
<evidence type="ECO:0000256" key="6">
    <source>
        <dbReference type="ARBA" id="ARBA00022832"/>
    </source>
</evidence>
<evidence type="ECO:0000256" key="10">
    <source>
        <dbReference type="ARBA" id="ARBA00051096"/>
    </source>
</evidence>
<dbReference type="SUPFAM" id="SSF53901">
    <property type="entry name" value="Thiolase-like"/>
    <property type="match status" value="1"/>
</dbReference>
<evidence type="ECO:0000313" key="17">
    <source>
        <dbReference type="EMBL" id="AYE33181.1"/>
    </source>
</evidence>
<reference evidence="17 19" key="1">
    <citation type="submission" date="2017-09" db="EMBL/GenBank/DDBJ databases">
        <authorList>
            <person name="Thomas P."/>
            <person name="Seyboldt C."/>
        </authorList>
    </citation>
    <scope>NUCLEOTIDE SEQUENCE [LARGE SCALE GENOMIC DNA]</scope>
    <source>
        <strain evidence="17 19">DSM 7534</strain>
    </source>
</reference>
<dbReference type="OrthoDB" id="9815506at2"/>
<comment type="domain">
    <text evidence="14">The last Arg residue of the ACP-binding site is essential for the weak association between ACP/AcpP and FabH.</text>
</comment>
<gene>
    <name evidence="14" type="primary">fabH</name>
    <name evidence="17" type="ORF">CP523_01265</name>
    <name evidence="18" type="ORF">NH397_09570</name>
</gene>
<evidence type="ECO:0000259" key="15">
    <source>
        <dbReference type="Pfam" id="PF08541"/>
    </source>
</evidence>
<dbReference type="Pfam" id="PF08541">
    <property type="entry name" value="ACP_syn_III_C"/>
    <property type="match status" value="1"/>
</dbReference>
<keyword evidence="7 14" id="KW-0443">Lipid metabolism</keyword>
<dbReference type="GO" id="GO:0033818">
    <property type="term" value="F:beta-ketoacyl-acyl-carrier-protein synthase III activity"/>
    <property type="evidence" value="ECO:0007669"/>
    <property type="project" value="UniProtKB-UniRule"/>
</dbReference>
<dbReference type="GeneID" id="303559305"/>
<dbReference type="HAMAP" id="MF_01815">
    <property type="entry name" value="FabH"/>
    <property type="match status" value="1"/>
</dbReference>
<evidence type="ECO:0000256" key="5">
    <source>
        <dbReference type="ARBA" id="ARBA00022679"/>
    </source>
</evidence>
<feature type="domain" description="Beta-ketoacyl-[acyl-carrier-protein] synthase III N-terminal" evidence="16">
    <location>
        <begin position="106"/>
        <end position="183"/>
    </location>
</feature>
<dbReference type="EMBL" id="CP023671">
    <property type="protein sequence ID" value="AYE33181.1"/>
    <property type="molecule type" value="Genomic_DNA"/>
</dbReference>
<keyword evidence="4 14" id="KW-0444">Lipid biosynthesis</keyword>
<comment type="catalytic activity">
    <reaction evidence="10">
        <text>malonyl-[ACP] + acetyl-CoA + H(+) = 3-oxobutanoyl-[ACP] + CO2 + CoA</text>
        <dbReference type="Rhea" id="RHEA:12080"/>
        <dbReference type="Rhea" id="RHEA-COMP:9623"/>
        <dbReference type="Rhea" id="RHEA-COMP:9625"/>
        <dbReference type="ChEBI" id="CHEBI:15378"/>
        <dbReference type="ChEBI" id="CHEBI:16526"/>
        <dbReference type="ChEBI" id="CHEBI:57287"/>
        <dbReference type="ChEBI" id="CHEBI:57288"/>
        <dbReference type="ChEBI" id="CHEBI:78449"/>
        <dbReference type="ChEBI" id="CHEBI:78450"/>
        <dbReference type="EC" id="2.3.1.180"/>
    </reaction>
    <physiologicalReaction direction="left-to-right" evidence="10">
        <dbReference type="Rhea" id="RHEA:12081"/>
    </physiologicalReaction>
</comment>
<dbReference type="Proteomes" id="UP000280586">
    <property type="component" value="Chromosome"/>
</dbReference>
<dbReference type="InterPro" id="IPR016039">
    <property type="entry name" value="Thiolase-like"/>
</dbReference>
<evidence type="ECO:0000256" key="8">
    <source>
        <dbReference type="ARBA" id="ARBA00023160"/>
    </source>
</evidence>
<dbReference type="InterPro" id="IPR013751">
    <property type="entry name" value="ACP_syn_III_N"/>
</dbReference>
<sequence length="325" mass="35531">MNEIVISGIGAYVPSNIVTNDDLSKIVETSDEWIFGRTGIKERRISKEEDTSEIAIKAANAALKSSGIKPDEIDILIVATITPDMFTPSVACMVQKGIGAVNATAFDINAACSGFIYSMQVAEGMLKSFNYKNALIIGAEVLSKIIDWTDRSTCVLFGDGAGAVTLSKSNSIGIIKTFTKSKGEKWESLTAAARDVENPYIQNVQKKQKFINMNGRDIFKFATSIIQESVNKVLDETGYSLDDIKYIVPHQANVRIIDYASKKLGVEENRFYVNLHRIGNTSSASIPIALNEMYEKGLLENGDKIILVGFGGGLTYGSVLIEWKK</sequence>
<evidence type="ECO:0000256" key="4">
    <source>
        <dbReference type="ARBA" id="ARBA00022516"/>
    </source>
</evidence>
<dbReference type="GO" id="GO:0044550">
    <property type="term" value="P:secondary metabolite biosynthetic process"/>
    <property type="evidence" value="ECO:0007669"/>
    <property type="project" value="TreeGrafter"/>
</dbReference>
<dbReference type="Pfam" id="PF08545">
    <property type="entry name" value="ACP_syn_III"/>
    <property type="match status" value="1"/>
</dbReference>
<dbReference type="EMBL" id="CP099799">
    <property type="protein sequence ID" value="USR99754.1"/>
    <property type="molecule type" value="Genomic_DNA"/>
</dbReference>
<keyword evidence="14" id="KW-0511">Multifunctional enzyme</keyword>
<comment type="catalytic activity">
    <reaction evidence="12">
        <text>2-methylpropanoyl-CoA + malonyl-[ACP] + H(+) = 4-methyl-3-oxopentanoyl-[ACP] + CO2 + CoA</text>
        <dbReference type="Rhea" id="RHEA:42268"/>
        <dbReference type="Rhea" id="RHEA-COMP:9623"/>
        <dbReference type="Rhea" id="RHEA-COMP:9940"/>
        <dbReference type="ChEBI" id="CHEBI:15378"/>
        <dbReference type="ChEBI" id="CHEBI:16526"/>
        <dbReference type="ChEBI" id="CHEBI:57287"/>
        <dbReference type="ChEBI" id="CHEBI:57338"/>
        <dbReference type="ChEBI" id="CHEBI:78449"/>
        <dbReference type="ChEBI" id="CHEBI:78820"/>
        <dbReference type="EC" id="2.3.1.300"/>
    </reaction>
    <physiologicalReaction direction="left-to-right" evidence="12">
        <dbReference type="Rhea" id="RHEA:42269"/>
    </physiologicalReaction>
</comment>
<dbReference type="NCBIfam" id="NF006829">
    <property type="entry name" value="PRK09352.1"/>
    <property type="match status" value="1"/>
</dbReference>
<evidence type="ECO:0000313" key="19">
    <source>
        <dbReference type="Proteomes" id="UP000280586"/>
    </source>
</evidence>
<feature type="active site" evidence="14">
    <location>
        <position position="112"/>
    </location>
</feature>
<reference evidence="18" key="2">
    <citation type="submission" date="2022-06" db="EMBL/GenBank/DDBJ databases">
        <authorList>
            <person name="Holder M.E."/>
            <person name="Ajami N.J."/>
            <person name="Petrosino J.F."/>
        </authorList>
    </citation>
    <scope>NUCLEOTIDE SEQUENCE</scope>
    <source>
        <strain evidence="18">RMA 8861</strain>
    </source>
</reference>
<evidence type="ECO:0000256" key="7">
    <source>
        <dbReference type="ARBA" id="ARBA00023098"/>
    </source>
</evidence>
<keyword evidence="3 14" id="KW-0963">Cytoplasm</keyword>
<dbReference type="Gene3D" id="3.40.47.10">
    <property type="match status" value="1"/>
</dbReference>
<evidence type="ECO:0000256" key="11">
    <source>
        <dbReference type="ARBA" id="ARBA00052407"/>
    </source>
</evidence>
<dbReference type="CDD" id="cd00830">
    <property type="entry name" value="KAS_III"/>
    <property type="match status" value="1"/>
</dbReference>
<evidence type="ECO:0000259" key="16">
    <source>
        <dbReference type="Pfam" id="PF08545"/>
    </source>
</evidence>
<proteinExistence type="inferred from homology"/>
<evidence type="ECO:0000256" key="1">
    <source>
        <dbReference type="ARBA" id="ARBA00005194"/>
    </source>
</evidence>
<name>A0A9N7PK71_CLOSE</name>
<dbReference type="EC" id="2.3.1.180" evidence="14"/>
<accession>A0A9N7PK71</accession>
<dbReference type="KEGG" id="csep:CP523_01265"/>
<dbReference type="FunFam" id="3.40.47.10:FF:000004">
    <property type="entry name" value="3-oxoacyl-[acyl-carrier-protein] synthase 3"/>
    <property type="match status" value="1"/>
</dbReference>
<feature type="active site" evidence="14">
    <location>
        <position position="280"/>
    </location>
</feature>
<evidence type="ECO:0000256" key="14">
    <source>
        <dbReference type="HAMAP-Rule" id="MF_01815"/>
    </source>
</evidence>
<feature type="active site" evidence="14">
    <location>
        <position position="250"/>
    </location>
</feature>
<dbReference type="RefSeq" id="WP_066674347.1">
    <property type="nucleotide sequence ID" value="NZ_CABMIZ010000005.1"/>
</dbReference>
<dbReference type="AlphaFoldDB" id="A0A9N7PK71"/>
<keyword evidence="6 14" id="KW-0276">Fatty acid metabolism</keyword>
<comment type="catalytic activity">
    <reaction evidence="13">
        <text>3-methylbutanoyl-CoA + malonyl-[ACP] + H(+) = 5-methyl-3-oxohexanoyl-[ACP] + CO2 + CoA</text>
        <dbReference type="Rhea" id="RHEA:42272"/>
        <dbReference type="Rhea" id="RHEA-COMP:9623"/>
        <dbReference type="Rhea" id="RHEA-COMP:9941"/>
        <dbReference type="ChEBI" id="CHEBI:15378"/>
        <dbReference type="ChEBI" id="CHEBI:16526"/>
        <dbReference type="ChEBI" id="CHEBI:57287"/>
        <dbReference type="ChEBI" id="CHEBI:57345"/>
        <dbReference type="ChEBI" id="CHEBI:78449"/>
        <dbReference type="ChEBI" id="CHEBI:78822"/>
        <dbReference type="EC" id="2.3.1.300"/>
    </reaction>
    <physiologicalReaction direction="left-to-right" evidence="13">
        <dbReference type="Rhea" id="RHEA:42273"/>
    </physiologicalReaction>
</comment>
<dbReference type="GO" id="GO:0005737">
    <property type="term" value="C:cytoplasm"/>
    <property type="evidence" value="ECO:0007669"/>
    <property type="project" value="UniProtKB-SubCell"/>
</dbReference>